<dbReference type="GO" id="GO:0042781">
    <property type="term" value="F:3'-tRNA processing endoribonuclease activity"/>
    <property type="evidence" value="ECO:0007669"/>
    <property type="project" value="UniProtKB-EC"/>
</dbReference>
<dbReference type="InterPro" id="IPR036866">
    <property type="entry name" value="RibonucZ/Hydroxyglut_hydro"/>
</dbReference>
<protein>
    <recommendedName>
        <fullName evidence="4">ribonuclease Z</fullName>
        <ecNumber evidence="4">3.1.26.11</ecNumber>
    </recommendedName>
</protein>
<keyword evidence="10" id="KW-0862">Zinc</keyword>
<dbReference type="PANTHER" id="PTHR12553:SF49">
    <property type="entry name" value="ZINC PHOSPHODIESTERASE ELAC PROTEIN 2"/>
    <property type="match status" value="1"/>
</dbReference>
<dbReference type="Proteomes" id="UP000027195">
    <property type="component" value="Unassembled WGS sequence"/>
</dbReference>
<name>A0A067M497_BOTB1</name>
<dbReference type="Gene3D" id="3.60.15.10">
    <property type="entry name" value="Ribonuclease Z/Hydroxyacylglutathione hydrolase-like"/>
    <property type="match status" value="2"/>
</dbReference>
<dbReference type="InterPro" id="IPR027794">
    <property type="entry name" value="tRNase_Z_dom"/>
</dbReference>
<keyword evidence="5" id="KW-0819">tRNA processing</keyword>
<dbReference type="GO" id="GO:0005739">
    <property type="term" value="C:mitochondrion"/>
    <property type="evidence" value="ECO:0007669"/>
    <property type="project" value="TreeGrafter"/>
</dbReference>
<dbReference type="Pfam" id="PF12706">
    <property type="entry name" value="Lactamase_B_2"/>
    <property type="match status" value="1"/>
</dbReference>
<sequence>MAKWVVRVLAAPTVDTEPAISVHFESSPSAKYLFGCGEGILRASMQQKYGMMKTKAIFVTGVNTERSLGLPGTLMSAADGSIKHMQLYGPEGLAHYIASTRFYAQRDTMAVSVLECPTFPTNQSPEPLYSDVNMKVFATPILPEDWTPSASNTLKRKRPHSPGSPRSRSSSLDSNEYLKKIIDIMYWVKPEDTPPASTGSPPLNPRLFPGAPSVNRRLPFASPPPVAMSYLGVGPAIRGKFDAAKALSLGVPNGPVRKKLINGESITTDDGKLVTPDMCIGPSSPPAAFLFVDCPSPSYIPGAVKDALPDLSSHPERIVINLVIHRVGPGVIEDKRYRDWMNTFDPNVHHLIASETYCPNRVSHTSSAYAQLRLAELDPEIFRVPAYSLTPSASLDEFPDLPPNVQPLAIDLQITMAPPGEPKLVPGPNFDRFHNAILGNGGEGSGKALEKPQLDLTPATEAAFDAARADVEAQRAVYAEGRPSQPGDDIVVTPLGTGSALPSKYRNVSATLLQIPGGGSILLDCGEGTWGQMCRQFGTHDVEDGGANVFSVLRDIRCIFISHIHGDHHMGLSRLLAKRKALDPPPSEPLYLIANWQTVQYLNEFSDLQDIGLKNDFNTGVRVIGAEGLQSAPPSEFTSKLKPDAKEEDLNRERRNWEATLKARLRLESVATVDVIHRARACYGVVIKHRDGWSVVYSGDTLPCEALVLAGQNATLLIHEATMADEQADIALVKAHSTLGQAIKVGLDMKAKHILLTHFSQRYPKMPPSLLTPRLREPKPLEAESTDPEDSLATGDPDKPVIALAFDHASIRVGSMWKMARYIPAIQQCYDESEEPLEETEDVPATESATRGAEKEKASGSKTKEKYEGGKNKQKQKQKHRQKQSGGGKSGRRDDSAGDQTMADGTGEGSQLAATG</sequence>
<accession>A0A067M497</accession>
<evidence type="ECO:0000256" key="9">
    <source>
        <dbReference type="ARBA" id="ARBA00022801"/>
    </source>
</evidence>
<feature type="compositionally biased region" description="Low complexity" evidence="11">
    <location>
        <begin position="161"/>
        <end position="171"/>
    </location>
</feature>
<comment type="catalytic activity">
    <reaction evidence="1">
        <text>Endonucleolytic cleavage of RNA, removing extra 3' nucleotides from tRNA precursor, generating 3' termini of tRNAs. A 3'-hydroxy group is left at the tRNA terminus and a 5'-phosphoryl group is left at the trailer molecule.</text>
        <dbReference type="EC" id="3.1.26.11"/>
    </reaction>
</comment>
<dbReference type="InParanoid" id="A0A067M497"/>
<dbReference type="OrthoDB" id="527344at2759"/>
<comment type="cofactor">
    <cofactor evidence="2">
        <name>Zn(2+)</name>
        <dbReference type="ChEBI" id="CHEBI:29105"/>
    </cofactor>
</comment>
<feature type="domain" description="tRNase Z endonuclease" evidence="13">
    <location>
        <begin position="8"/>
        <end position="63"/>
    </location>
</feature>
<dbReference type="InterPro" id="IPR001279">
    <property type="entry name" value="Metallo-B-lactamas"/>
</dbReference>
<dbReference type="HOGENOM" id="CLU_006220_3_1_1"/>
<dbReference type="STRING" id="930990.A0A067M497"/>
<keyword evidence="7" id="KW-0479">Metal-binding</keyword>
<evidence type="ECO:0000256" key="7">
    <source>
        <dbReference type="ARBA" id="ARBA00022723"/>
    </source>
</evidence>
<evidence type="ECO:0000256" key="6">
    <source>
        <dbReference type="ARBA" id="ARBA00022722"/>
    </source>
</evidence>
<evidence type="ECO:0000256" key="4">
    <source>
        <dbReference type="ARBA" id="ARBA00012477"/>
    </source>
</evidence>
<dbReference type="EC" id="3.1.26.11" evidence="4"/>
<dbReference type="InterPro" id="IPR047151">
    <property type="entry name" value="RNZ2-like"/>
</dbReference>
<evidence type="ECO:0000256" key="11">
    <source>
        <dbReference type="SAM" id="MobiDB-lite"/>
    </source>
</evidence>
<evidence type="ECO:0000256" key="10">
    <source>
        <dbReference type="ARBA" id="ARBA00022833"/>
    </source>
</evidence>
<keyword evidence="6" id="KW-0540">Nuclease</keyword>
<organism evidence="14 15">
    <name type="scientific">Botryobasidium botryosum (strain FD-172 SS1)</name>
    <dbReference type="NCBI Taxonomy" id="930990"/>
    <lineage>
        <taxon>Eukaryota</taxon>
        <taxon>Fungi</taxon>
        <taxon>Dikarya</taxon>
        <taxon>Basidiomycota</taxon>
        <taxon>Agaricomycotina</taxon>
        <taxon>Agaricomycetes</taxon>
        <taxon>Cantharellales</taxon>
        <taxon>Botryobasidiaceae</taxon>
        <taxon>Botryobasidium</taxon>
    </lineage>
</organism>
<dbReference type="CDD" id="cd07718">
    <property type="entry name" value="RNaseZ_ELAC1_ELAC2-C-term-like_MBL-fold"/>
    <property type="match status" value="1"/>
</dbReference>
<dbReference type="GO" id="GO:0046872">
    <property type="term" value="F:metal ion binding"/>
    <property type="evidence" value="ECO:0007669"/>
    <property type="project" value="UniProtKB-KW"/>
</dbReference>
<dbReference type="EMBL" id="KL198068">
    <property type="protein sequence ID" value="KDQ10344.1"/>
    <property type="molecule type" value="Genomic_DNA"/>
</dbReference>
<evidence type="ECO:0000256" key="8">
    <source>
        <dbReference type="ARBA" id="ARBA00022759"/>
    </source>
</evidence>
<comment type="similarity">
    <text evidence="3">Belongs to the RNase Z family.</text>
</comment>
<gene>
    <name evidence="14" type="ORF">BOTBODRAFT_115899</name>
</gene>
<dbReference type="PANTHER" id="PTHR12553">
    <property type="entry name" value="ZINC PHOSPHODIESTERASE ELAC PROTEIN 2"/>
    <property type="match status" value="1"/>
</dbReference>
<feature type="compositionally biased region" description="Basic and acidic residues" evidence="11">
    <location>
        <begin position="852"/>
        <end position="871"/>
    </location>
</feature>
<evidence type="ECO:0000256" key="1">
    <source>
        <dbReference type="ARBA" id="ARBA00000402"/>
    </source>
</evidence>
<feature type="compositionally biased region" description="Acidic residues" evidence="11">
    <location>
        <begin position="833"/>
        <end position="844"/>
    </location>
</feature>
<evidence type="ECO:0000313" key="14">
    <source>
        <dbReference type="EMBL" id="KDQ10344.1"/>
    </source>
</evidence>
<evidence type="ECO:0000259" key="12">
    <source>
        <dbReference type="Pfam" id="PF12706"/>
    </source>
</evidence>
<feature type="region of interest" description="Disordered" evidence="11">
    <location>
        <begin position="833"/>
        <end position="916"/>
    </location>
</feature>
<dbReference type="FunCoup" id="A0A067M497">
    <property type="interactions" value="589"/>
</dbReference>
<evidence type="ECO:0000256" key="3">
    <source>
        <dbReference type="ARBA" id="ARBA00007823"/>
    </source>
</evidence>
<dbReference type="AlphaFoldDB" id="A0A067M497"/>
<evidence type="ECO:0000256" key="2">
    <source>
        <dbReference type="ARBA" id="ARBA00001947"/>
    </source>
</evidence>
<feature type="region of interest" description="Disordered" evidence="11">
    <location>
        <begin position="148"/>
        <end position="173"/>
    </location>
</feature>
<feature type="domain" description="Metallo-beta-lactamase" evidence="12">
    <location>
        <begin position="521"/>
        <end position="759"/>
    </location>
</feature>
<feature type="compositionally biased region" description="Basic residues" evidence="11">
    <location>
        <begin position="872"/>
        <end position="883"/>
    </location>
</feature>
<dbReference type="Pfam" id="PF13691">
    <property type="entry name" value="Lactamase_B_4"/>
    <property type="match status" value="1"/>
</dbReference>
<evidence type="ECO:0000256" key="5">
    <source>
        <dbReference type="ARBA" id="ARBA00022694"/>
    </source>
</evidence>
<keyword evidence="8" id="KW-0255">Endonuclease</keyword>
<keyword evidence="15" id="KW-1185">Reference proteome</keyword>
<proteinExistence type="inferred from homology"/>
<reference evidence="15" key="1">
    <citation type="journal article" date="2014" name="Proc. Natl. Acad. Sci. U.S.A.">
        <title>Extensive sampling of basidiomycete genomes demonstrates inadequacy of the white-rot/brown-rot paradigm for wood decay fungi.</title>
        <authorList>
            <person name="Riley R."/>
            <person name="Salamov A.A."/>
            <person name="Brown D.W."/>
            <person name="Nagy L.G."/>
            <person name="Floudas D."/>
            <person name="Held B.W."/>
            <person name="Levasseur A."/>
            <person name="Lombard V."/>
            <person name="Morin E."/>
            <person name="Otillar R."/>
            <person name="Lindquist E.A."/>
            <person name="Sun H."/>
            <person name="LaButti K.M."/>
            <person name="Schmutz J."/>
            <person name="Jabbour D."/>
            <person name="Luo H."/>
            <person name="Baker S.E."/>
            <person name="Pisabarro A.G."/>
            <person name="Walton J.D."/>
            <person name="Blanchette R.A."/>
            <person name="Henrissat B."/>
            <person name="Martin F."/>
            <person name="Cullen D."/>
            <person name="Hibbett D.S."/>
            <person name="Grigoriev I.V."/>
        </authorList>
    </citation>
    <scope>NUCLEOTIDE SEQUENCE [LARGE SCALE GENOMIC DNA]</scope>
    <source>
        <strain evidence="15">FD-172 SS1</strain>
    </source>
</reference>
<dbReference type="GO" id="GO:1990180">
    <property type="term" value="P:mitochondrial tRNA 3'-end processing"/>
    <property type="evidence" value="ECO:0007669"/>
    <property type="project" value="TreeGrafter"/>
</dbReference>
<evidence type="ECO:0000313" key="15">
    <source>
        <dbReference type="Proteomes" id="UP000027195"/>
    </source>
</evidence>
<dbReference type="SUPFAM" id="SSF56281">
    <property type="entry name" value="Metallo-hydrolase/oxidoreductase"/>
    <property type="match status" value="2"/>
</dbReference>
<keyword evidence="9" id="KW-0378">Hydrolase</keyword>
<evidence type="ECO:0000259" key="13">
    <source>
        <dbReference type="Pfam" id="PF13691"/>
    </source>
</evidence>